<name>A0A6A6ZPN4_9PLEO</name>
<protein>
    <submittedName>
        <fullName evidence="2">Uncharacterized protein</fullName>
    </submittedName>
</protein>
<evidence type="ECO:0000313" key="2">
    <source>
        <dbReference type="EMBL" id="KAF2822733.1"/>
    </source>
</evidence>
<evidence type="ECO:0000313" key="3">
    <source>
        <dbReference type="Proteomes" id="UP000799424"/>
    </source>
</evidence>
<accession>A0A6A6ZPN4</accession>
<keyword evidence="3" id="KW-1185">Reference proteome</keyword>
<evidence type="ECO:0000256" key="1">
    <source>
        <dbReference type="SAM" id="MobiDB-lite"/>
    </source>
</evidence>
<feature type="region of interest" description="Disordered" evidence="1">
    <location>
        <begin position="88"/>
        <end position="130"/>
    </location>
</feature>
<reference evidence="2" key="1">
    <citation type="journal article" date="2020" name="Stud. Mycol.">
        <title>101 Dothideomycetes genomes: a test case for predicting lifestyles and emergence of pathogens.</title>
        <authorList>
            <person name="Haridas S."/>
            <person name="Albert R."/>
            <person name="Binder M."/>
            <person name="Bloem J."/>
            <person name="Labutti K."/>
            <person name="Salamov A."/>
            <person name="Andreopoulos B."/>
            <person name="Baker S."/>
            <person name="Barry K."/>
            <person name="Bills G."/>
            <person name="Bluhm B."/>
            <person name="Cannon C."/>
            <person name="Castanera R."/>
            <person name="Culley D."/>
            <person name="Daum C."/>
            <person name="Ezra D."/>
            <person name="Gonzalez J."/>
            <person name="Henrissat B."/>
            <person name="Kuo A."/>
            <person name="Liang C."/>
            <person name="Lipzen A."/>
            <person name="Lutzoni F."/>
            <person name="Magnuson J."/>
            <person name="Mondo S."/>
            <person name="Nolan M."/>
            <person name="Ohm R."/>
            <person name="Pangilinan J."/>
            <person name="Park H.-J."/>
            <person name="Ramirez L."/>
            <person name="Alfaro M."/>
            <person name="Sun H."/>
            <person name="Tritt A."/>
            <person name="Yoshinaga Y."/>
            <person name="Zwiers L.-H."/>
            <person name="Turgeon B."/>
            <person name="Goodwin S."/>
            <person name="Spatafora J."/>
            <person name="Crous P."/>
            <person name="Grigoriev I."/>
        </authorList>
    </citation>
    <scope>NUCLEOTIDE SEQUENCE</scope>
    <source>
        <strain evidence="2">CBS 113818</strain>
    </source>
</reference>
<dbReference type="AlphaFoldDB" id="A0A6A6ZPN4"/>
<organism evidence="2 3">
    <name type="scientific">Ophiobolus disseminans</name>
    <dbReference type="NCBI Taxonomy" id="1469910"/>
    <lineage>
        <taxon>Eukaryota</taxon>
        <taxon>Fungi</taxon>
        <taxon>Dikarya</taxon>
        <taxon>Ascomycota</taxon>
        <taxon>Pezizomycotina</taxon>
        <taxon>Dothideomycetes</taxon>
        <taxon>Pleosporomycetidae</taxon>
        <taxon>Pleosporales</taxon>
        <taxon>Pleosporineae</taxon>
        <taxon>Phaeosphaeriaceae</taxon>
        <taxon>Ophiobolus</taxon>
    </lineage>
</organism>
<dbReference type="Proteomes" id="UP000799424">
    <property type="component" value="Unassembled WGS sequence"/>
</dbReference>
<proteinExistence type="predicted"/>
<feature type="compositionally biased region" description="Polar residues" evidence="1">
    <location>
        <begin position="121"/>
        <end position="130"/>
    </location>
</feature>
<sequence>MAFLGQAYAGKVDEIKMADAASSNNTTHNWYRKGKISSEAINALLQLLSLPETPTHDASRALDAWLGSEGIAGGSISKREMLCIKVSDSEPRTQIEEVEDSEASSDSADELEPAQHKRVSRSTASVRPLR</sequence>
<gene>
    <name evidence="2" type="ORF">CC86DRAFT_410311</name>
</gene>
<feature type="compositionally biased region" description="Acidic residues" evidence="1">
    <location>
        <begin position="96"/>
        <end position="112"/>
    </location>
</feature>
<dbReference type="EMBL" id="MU006234">
    <property type="protein sequence ID" value="KAF2822733.1"/>
    <property type="molecule type" value="Genomic_DNA"/>
</dbReference>